<comment type="caution">
    <text evidence="1">The sequence shown here is derived from an EMBL/GenBank/DDBJ whole genome shotgun (WGS) entry which is preliminary data.</text>
</comment>
<dbReference type="AlphaFoldDB" id="A0A9W7E877"/>
<protein>
    <submittedName>
        <fullName evidence="1">Uncharacterized protein</fullName>
    </submittedName>
</protein>
<accession>A0A9W7E877</accession>
<reference evidence="2" key="1">
    <citation type="journal article" date="2023" name="Commun. Biol.">
        <title>Genome analysis of Parmales, the sister group of diatoms, reveals the evolutionary specialization of diatoms from phago-mixotrophs to photoautotrophs.</title>
        <authorList>
            <person name="Ban H."/>
            <person name="Sato S."/>
            <person name="Yoshikawa S."/>
            <person name="Yamada K."/>
            <person name="Nakamura Y."/>
            <person name="Ichinomiya M."/>
            <person name="Sato N."/>
            <person name="Blanc-Mathieu R."/>
            <person name="Endo H."/>
            <person name="Kuwata A."/>
            <person name="Ogata H."/>
        </authorList>
    </citation>
    <scope>NUCLEOTIDE SEQUENCE [LARGE SCALE GENOMIC DNA]</scope>
    <source>
        <strain evidence="2">NIES 3701</strain>
    </source>
</reference>
<proteinExistence type="predicted"/>
<sequence length="199" mass="21281">MSVSAAPLSGLSGPKLSSIISSCTLFLMTPSTGLETFQTSLADLALPGKQTKTIGKVLLTILPAMVNSTAGGGENAVREEAEKMAGEFGNEKENFIKCIVDSVGKLREFKTRGGQLITYDSTGESSTGTFVNTASNRLDSMTWTFGVTASNDMLDQVGKTFLRVDFGGEVVEMDVNGVYKLMGELERVRGIMEVIENDE</sequence>
<gene>
    <name evidence="1" type="ORF">TrST_g4484</name>
</gene>
<organism evidence="1 2">
    <name type="scientific">Triparma strigata</name>
    <dbReference type="NCBI Taxonomy" id="1606541"/>
    <lineage>
        <taxon>Eukaryota</taxon>
        <taxon>Sar</taxon>
        <taxon>Stramenopiles</taxon>
        <taxon>Ochrophyta</taxon>
        <taxon>Bolidophyceae</taxon>
        <taxon>Parmales</taxon>
        <taxon>Triparmaceae</taxon>
        <taxon>Triparma</taxon>
    </lineage>
</organism>
<dbReference type="Proteomes" id="UP001165085">
    <property type="component" value="Unassembled WGS sequence"/>
</dbReference>
<dbReference type="OrthoDB" id="76101at2759"/>
<dbReference type="EMBL" id="BRXY01000133">
    <property type="protein sequence ID" value="GMH69572.1"/>
    <property type="molecule type" value="Genomic_DNA"/>
</dbReference>
<name>A0A9W7E877_9STRA</name>
<keyword evidence="2" id="KW-1185">Reference proteome</keyword>
<evidence type="ECO:0000313" key="2">
    <source>
        <dbReference type="Proteomes" id="UP001165085"/>
    </source>
</evidence>
<evidence type="ECO:0000313" key="1">
    <source>
        <dbReference type="EMBL" id="GMH69572.1"/>
    </source>
</evidence>